<keyword evidence="2 6" id="KW-0812">Transmembrane</keyword>
<feature type="transmembrane region" description="Helical" evidence="6">
    <location>
        <begin position="61"/>
        <end position="81"/>
    </location>
</feature>
<comment type="caution">
    <text evidence="8">The sequence shown here is derived from an EMBL/GenBank/DDBJ whole genome shotgun (WGS) entry which is preliminary data.</text>
</comment>
<sequence length="245" mass="27794">MSSPQDSERPGYASEDRGPGLRSFIIVMTVLTVASITLRFWSRSLSYNRGTRRPQFWWDDWIALLSVPFVLVEFALIFYMLDVGLGRHIGTLSDDNIAKNLLVIYIVYFFYDTALVLTKASALLFFSRVFTQHVHRSWFNYALWITHALNIAWWFGIVFGTIFMCDPVAKNYVPSLPGKCGETGALWIGSAVPSVAIDLIILLLPIPKIWGLQLGLAQRSGLIVVFMLGYWYDFHPSSLLNNADD</sequence>
<protein>
    <recommendedName>
        <fullName evidence="7">Rhodopsin domain-containing protein</fullName>
    </recommendedName>
</protein>
<organism evidence="8 9">
    <name type="scientific">Diaporthe australafricana</name>
    <dbReference type="NCBI Taxonomy" id="127596"/>
    <lineage>
        <taxon>Eukaryota</taxon>
        <taxon>Fungi</taxon>
        <taxon>Dikarya</taxon>
        <taxon>Ascomycota</taxon>
        <taxon>Pezizomycotina</taxon>
        <taxon>Sordariomycetes</taxon>
        <taxon>Sordariomycetidae</taxon>
        <taxon>Diaporthales</taxon>
        <taxon>Diaporthaceae</taxon>
        <taxon>Diaporthe</taxon>
    </lineage>
</organism>
<name>A0ABR3VV47_9PEZI</name>
<evidence type="ECO:0000256" key="4">
    <source>
        <dbReference type="ARBA" id="ARBA00023136"/>
    </source>
</evidence>
<evidence type="ECO:0000256" key="1">
    <source>
        <dbReference type="ARBA" id="ARBA00004141"/>
    </source>
</evidence>
<proteinExistence type="inferred from homology"/>
<comment type="subcellular location">
    <subcellularLocation>
        <location evidence="1">Membrane</location>
        <topology evidence="1">Multi-pass membrane protein</topology>
    </subcellularLocation>
</comment>
<keyword evidence="9" id="KW-1185">Reference proteome</keyword>
<evidence type="ECO:0000313" key="9">
    <source>
        <dbReference type="Proteomes" id="UP001583177"/>
    </source>
</evidence>
<feature type="transmembrane region" description="Helical" evidence="6">
    <location>
        <begin position="20"/>
        <end position="41"/>
    </location>
</feature>
<keyword evidence="3 6" id="KW-1133">Transmembrane helix</keyword>
<comment type="similarity">
    <text evidence="5">Belongs to the SAT4 family.</text>
</comment>
<dbReference type="Pfam" id="PF20684">
    <property type="entry name" value="Fung_rhodopsin"/>
    <property type="match status" value="1"/>
</dbReference>
<dbReference type="InterPro" id="IPR049326">
    <property type="entry name" value="Rhodopsin_dom_fungi"/>
</dbReference>
<gene>
    <name evidence="8" type="ORF">Daus18300_014464</name>
</gene>
<feature type="transmembrane region" description="Helical" evidence="6">
    <location>
        <begin position="216"/>
        <end position="232"/>
    </location>
</feature>
<evidence type="ECO:0000256" key="5">
    <source>
        <dbReference type="ARBA" id="ARBA00038359"/>
    </source>
</evidence>
<evidence type="ECO:0000256" key="3">
    <source>
        <dbReference type="ARBA" id="ARBA00022989"/>
    </source>
</evidence>
<feature type="transmembrane region" description="Helical" evidence="6">
    <location>
        <begin position="101"/>
        <end position="126"/>
    </location>
</feature>
<feature type="transmembrane region" description="Helical" evidence="6">
    <location>
        <begin position="138"/>
        <end position="164"/>
    </location>
</feature>
<evidence type="ECO:0000313" key="8">
    <source>
        <dbReference type="EMBL" id="KAL1845695.1"/>
    </source>
</evidence>
<keyword evidence="4 6" id="KW-0472">Membrane</keyword>
<evidence type="ECO:0000259" key="7">
    <source>
        <dbReference type="Pfam" id="PF20684"/>
    </source>
</evidence>
<evidence type="ECO:0000256" key="2">
    <source>
        <dbReference type="ARBA" id="ARBA00022692"/>
    </source>
</evidence>
<dbReference type="PANTHER" id="PTHR33048">
    <property type="entry name" value="PTH11-LIKE INTEGRAL MEMBRANE PROTEIN (AFU_ORTHOLOGUE AFUA_5G11245)"/>
    <property type="match status" value="1"/>
</dbReference>
<dbReference type="Proteomes" id="UP001583177">
    <property type="component" value="Unassembled WGS sequence"/>
</dbReference>
<dbReference type="InterPro" id="IPR052337">
    <property type="entry name" value="SAT4-like"/>
</dbReference>
<reference evidence="8 9" key="1">
    <citation type="journal article" date="2024" name="IMA Fungus">
        <title>IMA Genome - F19 : A genome assembly and annotation guide to empower mycologists, including annotated draft genome sequences of Ceratocystis pirilliformis, Diaporthe australafricana, Fusarium ophioides, Paecilomyces lecythidis, and Sporothrix stenoceras.</title>
        <authorList>
            <person name="Aylward J."/>
            <person name="Wilson A.M."/>
            <person name="Visagie C.M."/>
            <person name="Spraker J."/>
            <person name="Barnes I."/>
            <person name="Buitendag C."/>
            <person name="Ceriani C."/>
            <person name="Del Mar Angel L."/>
            <person name="du Plessis D."/>
            <person name="Fuchs T."/>
            <person name="Gasser K."/>
            <person name="Kramer D."/>
            <person name="Li W."/>
            <person name="Munsamy K."/>
            <person name="Piso A."/>
            <person name="Price J.L."/>
            <person name="Sonnekus B."/>
            <person name="Thomas C."/>
            <person name="van der Nest A."/>
            <person name="van Dijk A."/>
            <person name="van Heerden A."/>
            <person name="van Vuuren N."/>
            <person name="Yilmaz N."/>
            <person name="Duong T.A."/>
            <person name="van der Merwe N.A."/>
            <person name="Wingfield M.J."/>
            <person name="Wingfield B.D."/>
        </authorList>
    </citation>
    <scope>NUCLEOTIDE SEQUENCE [LARGE SCALE GENOMIC DNA]</scope>
    <source>
        <strain evidence="8 9">CMW 18300</strain>
    </source>
</reference>
<dbReference type="PANTHER" id="PTHR33048:SF47">
    <property type="entry name" value="INTEGRAL MEMBRANE PROTEIN-RELATED"/>
    <property type="match status" value="1"/>
</dbReference>
<accession>A0ABR3VV47</accession>
<feature type="domain" description="Rhodopsin" evidence="7">
    <location>
        <begin position="49"/>
        <end position="230"/>
    </location>
</feature>
<evidence type="ECO:0000256" key="6">
    <source>
        <dbReference type="SAM" id="Phobius"/>
    </source>
</evidence>
<dbReference type="EMBL" id="JAWRVE010000297">
    <property type="protein sequence ID" value="KAL1845695.1"/>
    <property type="molecule type" value="Genomic_DNA"/>
</dbReference>
<feature type="transmembrane region" description="Helical" evidence="6">
    <location>
        <begin position="184"/>
        <end position="204"/>
    </location>
</feature>